<evidence type="ECO:0000256" key="5">
    <source>
        <dbReference type="ARBA" id="ARBA00023136"/>
    </source>
</evidence>
<comment type="subcellular location">
    <subcellularLocation>
        <location evidence="1">Membrane</location>
        <topology evidence="1">Multi-pass membrane protein</topology>
    </subcellularLocation>
</comment>
<dbReference type="PANTHER" id="PTHR10057">
    <property type="entry name" value="PERIPHERAL-TYPE BENZODIAZEPINE RECEPTOR"/>
    <property type="match status" value="1"/>
</dbReference>
<comment type="similarity">
    <text evidence="2">Belongs to the TspO/BZRP family.</text>
</comment>
<dbReference type="PANTHER" id="PTHR10057:SF0">
    <property type="entry name" value="TRANSLOCATOR PROTEIN"/>
    <property type="match status" value="1"/>
</dbReference>
<feature type="transmembrane region" description="Helical" evidence="6">
    <location>
        <begin position="124"/>
        <end position="149"/>
    </location>
</feature>
<evidence type="ECO:0000256" key="6">
    <source>
        <dbReference type="SAM" id="Phobius"/>
    </source>
</evidence>
<dbReference type="EMBL" id="UFSM01000001">
    <property type="protein sequence ID" value="SUU91309.1"/>
    <property type="molecule type" value="Genomic_DNA"/>
</dbReference>
<feature type="transmembrane region" description="Helical" evidence="6">
    <location>
        <begin position="98"/>
        <end position="117"/>
    </location>
</feature>
<accession>A0A380WQS7</accession>
<dbReference type="Gene3D" id="1.20.1260.100">
    <property type="entry name" value="TspO/MBR protein"/>
    <property type="match status" value="1"/>
</dbReference>
<evidence type="ECO:0000256" key="4">
    <source>
        <dbReference type="ARBA" id="ARBA00022989"/>
    </source>
</evidence>
<name>A0A380WQS7_AMIAI</name>
<feature type="transmembrane region" description="Helical" evidence="6">
    <location>
        <begin position="5"/>
        <end position="24"/>
    </location>
</feature>
<keyword evidence="5 6" id="KW-0472">Membrane</keyword>
<evidence type="ECO:0000256" key="1">
    <source>
        <dbReference type="ARBA" id="ARBA00004141"/>
    </source>
</evidence>
<dbReference type="GO" id="GO:0016020">
    <property type="term" value="C:membrane"/>
    <property type="evidence" value="ECO:0007669"/>
    <property type="project" value="UniProtKB-SubCell"/>
</dbReference>
<dbReference type="Pfam" id="PF03073">
    <property type="entry name" value="TspO_MBR"/>
    <property type="match status" value="1"/>
</dbReference>
<keyword evidence="4 6" id="KW-1133">Transmembrane helix</keyword>
<dbReference type="CDD" id="cd15904">
    <property type="entry name" value="TSPO_MBR"/>
    <property type="match status" value="1"/>
</dbReference>
<dbReference type="FunFam" id="1.20.1260.100:FF:000001">
    <property type="entry name" value="translocator protein 2"/>
    <property type="match status" value="1"/>
</dbReference>
<feature type="transmembrane region" description="Helical" evidence="6">
    <location>
        <begin position="72"/>
        <end position="92"/>
    </location>
</feature>
<evidence type="ECO:0000313" key="8">
    <source>
        <dbReference type="Proteomes" id="UP000254701"/>
    </source>
</evidence>
<organism evidence="7 8">
    <name type="scientific">Aminobacter aminovorans</name>
    <name type="common">Chelatobacter heintzii</name>
    <dbReference type="NCBI Taxonomy" id="83263"/>
    <lineage>
        <taxon>Bacteria</taxon>
        <taxon>Pseudomonadati</taxon>
        <taxon>Pseudomonadota</taxon>
        <taxon>Alphaproteobacteria</taxon>
        <taxon>Hyphomicrobiales</taxon>
        <taxon>Phyllobacteriaceae</taxon>
        <taxon>Aminobacter</taxon>
    </lineage>
</organism>
<sequence>MNRYVALLGFIVVVFGGGLLIGYLTLPGEWYAGLAKPFFNPPNWIFGPVWSVLYVLIALAGWRVWSSDPHGAAMRLWVAQLVLNFLWSPTFFGLQQMGLALLVILALLGAILGFMATTAKSDRVAAWLFAPYAAWVAFATLLNAALWWLN</sequence>
<dbReference type="Proteomes" id="UP000254701">
    <property type="component" value="Unassembled WGS sequence"/>
</dbReference>
<dbReference type="InterPro" id="IPR004307">
    <property type="entry name" value="TspO_MBR"/>
</dbReference>
<feature type="transmembrane region" description="Helical" evidence="6">
    <location>
        <begin position="44"/>
        <end position="65"/>
    </location>
</feature>
<dbReference type="AlphaFoldDB" id="A0A380WQS7"/>
<gene>
    <name evidence="7" type="ORF">NCTC10684_04572</name>
</gene>
<keyword evidence="3 6" id="KW-0812">Transmembrane</keyword>
<evidence type="ECO:0000256" key="3">
    <source>
        <dbReference type="ARBA" id="ARBA00022692"/>
    </source>
</evidence>
<dbReference type="GO" id="GO:0033013">
    <property type="term" value="P:tetrapyrrole metabolic process"/>
    <property type="evidence" value="ECO:0007669"/>
    <property type="project" value="UniProtKB-ARBA"/>
</dbReference>
<dbReference type="RefSeq" id="WP_115733202.1">
    <property type="nucleotide sequence ID" value="NZ_BAAAVY010000037.1"/>
</dbReference>
<dbReference type="PIRSF" id="PIRSF005859">
    <property type="entry name" value="PBR"/>
    <property type="match status" value="1"/>
</dbReference>
<reference evidence="7 8" key="1">
    <citation type="submission" date="2018-06" db="EMBL/GenBank/DDBJ databases">
        <authorList>
            <consortium name="Pathogen Informatics"/>
            <person name="Doyle S."/>
        </authorList>
    </citation>
    <scope>NUCLEOTIDE SEQUENCE [LARGE SCALE GENOMIC DNA]</scope>
    <source>
        <strain evidence="7 8">NCTC10684</strain>
    </source>
</reference>
<protein>
    <submittedName>
        <fullName evidence="7">TspO/MBR family</fullName>
    </submittedName>
</protein>
<proteinExistence type="inferred from homology"/>
<evidence type="ECO:0000313" key="7">
    <source>
        <dbReference type="EMBL" id="SUU91309.1"/>
    </source>
</evidence>
<dbReference type="InterPro" id="IPR038330">
    <property type="entry name" value="TspO/MBR-related_sf"/>
</dbReference>
<evidence type="ECO:0000256" key="2">
    <source>
        <dbReference type="ARBA" id="ARBA00007524"/>
    </source>
</evidence>
<dbReference type="OrthoDB" id="9795496at2"/>